<dbReference type="Proteomes" id="UP000188298">
    <property type="component" value="Chromosome"/>
</dbReference>
<dbReference type="PANTHER" id="PTHR33529:SF7">
    <property type="entry name" value="LIPOPOLYSACCHARIDE EXPORT SYSTEM PERMEASE PROTEIN LPTF"/>
    <property type="match status" value="1"/>
</dbReference>
<dbReference type="AlphaFoldDB" id="A0A1Q2LKV3"/>
<protein>
    <recommendedName>
        <fullName evidence="9">LptF/LptG family permease</fullName>
    </recommendedName>
</protein>
<comment type="subcellular location">
    <subcellularLocation>
        <location evidence="1">Cell membrane</location>
        <topology evidence="1">Multi-pass membrane protein</topology>
    </subcellularLocation>
</comment>
<feature type="transmembrane region" description="Helical" evidence="6">
    <location>
        <begin position="259"/>
        <end position="279"/>
    </location>
</feature>
<evidence type="ECO:0000256" key="1">
    <source>
        <dbReference type="ARBA" id="ARBA00004651"/>
    </source>
</evidence>
<dbReference type="PANTHER" id="PTHR33529">
    <property type="entry name" value="SLR0882 PROTEIN-RELATED"/>
    <property type="match status" value="1"/>
</dbReference>
<proteinExistence type="predicted"/>
<evidence type="ECO:0000256" key="5">
    <source>
        <dbReference type="ARBA" id="ARBA00023136"/>
    </source>
</evidence>
<dbReference type="GO" id="GO:0015920">
    <property type="term" value="P:lipopolysaccharide transport"/>
    <property type="evidence" value="ECO:0007669"/>
    <property type="project" value="TreeGrafter"/>
</dbReference>
<dbReference type="EMBL" id="CP019645">
    <property type="protein sequence ID" value="AQQ60662.1"/>
    <property type="molecule type" value="Genomic_DNA"/>
</dbReference>
<dbReference type="InterPro" id="IPR005495">
    <property type="entry name" value="LptG/LptF_permease"/>
</dbReference>
<evidence type="ECO:0000256" key="6">
    <source>
        <dbReference type="SAM" id="Phobius"/>
    </source>
</evidence>
<reference evidence="7 8" key="1">
    <citation type="submission" date="2017-02" db="EMBL/GenBank/DDBJ databases">
        <title>Whole genome sequencing of Helicobacter bilis strain AAQJH.</title>
        <authorList>
            <person name="Conlan S."/>
            <person name="Thomas P.J."/>
            <person name="Mullikin J."/>
            <person name="Palmore T.N."/>
            <person name="Frank K.M."/>
            <person name="Segre J.A."/>
        </authorList>
    </citation>
    <scope>NUCLEOTIDE SEQUENCE [LARGE SCALE GENOMIC DNA]</scope>
    <source>
        <strain evidence="7 8">AAQJH</strain>
    </source>
</reference>
<gene>
    <name evidence="7" type="ORF">XJ32_04595</name>
</gene>
<dbReference type="KEGG" id="hbl:XJ32_04595"/>
<organism evidence="7 8">
    <name type="scientific">Helicobacter bilis</name>
    <dbReference type="NCBI Taxonomy" id="37372"/>
    <lineage>
        <taxon>Bacteria</taxon>
        <taxon>Pseudomonadati</taxon>
        <taxon>Campylobacterota</taxon>
        <taxon>Epsilonproteobacteria</taxon>
        <taxon>Campylobacterales</taxon>
        <taxon>Helicobacteraceae</taxon>
        <taxon>Helicobacter</taxon>
    </lineage>
</organism>
<evidence type="ECO:0000313" key="8">
    <source>
        <dbReference type="Proteomes" id="UP000188298"/>
    </source>
</evidence>
<feature type="transmembrane region" description="Helical" evidence="6">
    <location>
        <begin position="57"/>
        <end position="78"/>
    </location>
</feature>
<accession>A0A1Q2LKV3</accession>
<dbReference type="GO" id="GO:0043190">
    <property type="term" value="C:ATP-binding cassette (ABC) transporter complex"/>
    <property type="evidence" value="ECO:0007669"/>
    <property type="project" value="TreeGrafter"/>
</dbReference>
<name>A0A1Q2LKV3_9HELI</name>
<keyword evidence="5 6" id="KW-0472">Membrane</keyword>
<keyword evidence="2" id="KW-1003">Cell membrane</keyword>
<evidence type="ECO:0000256" key="3">
    <source>
        <dbReference type="ARBA" id="ARBA00022692"/>
    </source>
</evidence>
<feature type="transmembrane region" description="Helical" evidence="6">
    <location>
        <begin position="315"/>
        <end position="332"/>
    </location>
</feature>
<keyword evidence="3 6" id="KW-0812">Transmembrane</keyword>
<keyword evidence="4 6" id="KW-1133">Transmembrane helix</keyword>
<sequence length="340" mass="39543">MMLLKKYVLRSIGEMFFPFFFVLFFIASIILLLNIAMLTNGVRLSMIDLMQLYLYGIPANTFFVIALTFYSACILGLSKLSYESEMLVFFSLGVSPKDIIRILLPLCVLVSFVLCMFSFVMTPNSKQAYKDFISLKKNEINIDLKPGDFGQKIGDWLVYIDSKDKNVFHGLVLYANTTEQIKDNFIIAKTGKIENRQGILELVLYDGDAYFNDKDFLQKIEFKEMIVRNFLDGTQDSDYNVFTYWASAFQGDYKQLKRFSQSFCTSLFPLVSIFLILFFGIKNPRFHKNYAYFYVLGSGSFYLLAMYVLSMNFPALSLLLPLVWLLAGYYLYKKYIKRFY</sequence>
<evidence type="ECO:0000256" key="2">
    <source>
        <dbReference type="ARBA" id="ARBA00022475"/>
    </source>
</evidence>
<dbReference type="Pfam" id="PF03739">
    <property type="entry name" value="LptF_LptG"/>
    <property type="match status" value="1"/>
</dbReference>
<feature type="transmembrane region" description="Helical" evidence="6">
    <location>
        <begin position="99"/>
        <end position="121"/>
    </location>
</feature>
<feature type="transmembrane region" description="Helical" evidence="6">
    <location>
        <begin position="12"/>
        <end position="37"/>
    </location>
</feature>
<evidence type="ECO:0008006" key="9">
    <source>
        <dbReference type="Google" id="ProtNLM"/>
    </source>
</evidence>
<evidence type="ECO:0000256" key="4">
    <source>
        <dbReference type="ARBA" id="ARBA00022989"/>
    </source>
</evidence>
<evidence type="ECO:0000313" key="7">
    <source>
        <dbReference type="EMBL" id="AQQ60662.1"/>
    </source>
</evidence>